<gene>
    <name evidence="1" type="ORF">Bhyg_07257</name>
</gene>
<organism evidence="1 2">
    <name type="scientific">Pseudolycoriella hygida</name>
    <dbReference type="NCBI Taxonomy" id="35572"/>
    <lineage>
        <taxon>Eukaryota</taxon>
        <taxon>Metazoa</taxon>
        <taxon>Ecdysozoa</taxon>
        <taxon>Arthropoda</taxon>
        <taxon>Hexapoda</taxon>
        <taxon>Insecta</taxon>
        <taxon>Pterygota</taxon>
        <taxon>Neoptera</taxon>
        <taxon>Endopterygota</taxon>
        <taxon>Diptera</taxon>
        <taxon>Nematocera</taxon>
        <taxon>Sciaroidea</taxon>
        <taxon>Sciaridae</taxon>
        <taxon>Pseudolycoriella</taxon>
    </lineage>
</organism>
<dbReference type="Proteomes" id="UP001151699">
    <property type="component" value="Chromosome B"/>
</dbReference>
<dbReference type="AlphaFoldDB" id="A0A9Q0S3N1"/>
<evidence type="ECO:0000313" key="1">
    <source>
        <dbReference type="EMBL" id="KAJ6642310.1"/>
    </source>
</evidence>
<keyword evidence="2" id="KW-1185">Reference proteome</keyword>
<accession>A0A9Q0S3N1</accession>
<reference evidence="1" key="1">
    <citation type="submission" date="2022-07" db="EMBL/GenBank/DDBJ databases">
        <authorList>
            <person name="Trinca V."/>
            <person name="Uliana J.V.C."/>
            <person name="Torres T.T."/>
            <person name="Ward R.J."/>
            <person name="Monesi N."/>
        </authorList>
    </citation>
    <scope>NUCLEOTIDE SEQUENCE</scope>
    <source>
        <strain evidence="1">HSMRA1968</strain>
        <tissue evidence="1">Whole embryos</tissue>
    </source>
</reference>
<protein>
    <submittedName>
        <fullName evidence="1">Uncharacterized protein</fullName>
    </submittedName>
</protein>
<dbReference type="EMBL" id="WJQU01000002">
    <property type="protein sequence ID" value="KAJ6642310.1"/>
    <property type="molecule type" value="Genomic_DNA"/>
</dbReference>
<comment type="caution">
    <text evidence="1">The sequence shown here is derived from an EMBL/GenBank/DDBJ whole genome shotgun (WGS) entry which is preliminary data.</text>
</comment>
<sequence>MKNIWHFIKNIEKNLLPTNQLAIHQRFPYILEMFACDSFPFLTLLFIDFWK</sequence>
<evidence type="ECO:0000313" key="2">
    <source>
        <dbReference type="Proteomes" id="UP001151699"/>
    </source>
</evidence>
<name>A0A9Q0S3N1_9DIPT</name>
<proteinExistence type="predicted"/>